<keyword evidence="2" id="KW-0813">Transport</keyword>
<proteinExistence type="inferred from homology"/>
<comment type="caution">
    <text evidence="4">The sequence shown here is derived from an EMBL/GenBank/DDBJ whole genome shotgun (WGS) entry which is preliminary data.</text>
</comment>
<evidence type="ECO:0000313" key="5">
    <source>
        <dbReference type="Proteomes" id="UP000597444"/>
    </source>
</evidence>
<sequence length="450" mass="49140">MFSEQRTEMEESIRKIRNGRINRRTFLERVGAVGLSSAAALSLLEACGGSSNSTGGTGSSTSLVWLSEQDATGTYVALVNEFNQSIGKQKGIHVTSQQVVSTDDLLARYNNMLRARSASADVMSIDIVYPAQFAASQWTVPITEAQWPTSEREKYLPGPIQGCTYQGKLWAAPLRTDLGVMYYRKDLISQAPATWDDLVKSAKAASPSKIKYGYVWQGAQYEGLVCDFVEVLYGYNGSILDPNDSTKVTVNSPEANQALTEMVSWIGTISPPAVTTYKEEPARTVWQNGDAAFMRNWPYAYALGNDPKQSKVADKFDITSLPYGGSGTVGHSTIGGWNLATNAYSKNADACWEFIKFMLQPEAQKKLALNASLTGALQSIYSDSDVLAKQPLFSKLGPILKNALPRPVSPQYSDVSDVIQRNVYQALKKQVSVSAALSNLEKDLQAAIKK</sequence>
<comment type="similarity">
    <text evidence="1">Belongs to the bacterial solute-binding protein 1 family.</text>
</comment>
<dbReference type="PANTHER" id="PTHR30061:SF50">
    <property type="entry name" value="MALTOSE_MALTODEXTRIN-BINDING PERIPLASMIC PROTEIN"/>
    <property type="match status" value="1"/>
</dbReference>
<dbReference type="InterPro" id="IPR006059">
    <property type="entry name" value="SBP"/>
</dbReference>
<reference evidence="4" key="1">
    <citation type="submission" date="2020-10" db="EMBL/GenBank/DDBJ databases">
        <title>Taxonomic study of unclassified bacteria belonging to the class Ktedonobacteria.</title>
        <authorList>
            <person name="Yabe S."/>
            <person name="Wang C.M."/>
            <person name="Zheng Y."/>
            <person name="Sakai Y."/>
            <person name="Cavaletti L."/>
            <person name="Monciardini P."/>
            <person name="Donadio S."/>
        </authorList>
    </citation>
    <scope>NUCLEOTIDE SEQUENCE</scope>
    <source>
        <strain evidence="4">ID150040</strain>
    </source>
</reference>
<keyword evidence="3" id="KW-0732">Signal</keyword>
<organism evidence="4 5">
    <name type="scientific">Reticulibacter mediterranei</name>
    <dbReference type="NCBI Taxonomy" id="2778369"/>
    <lineage>
        <taxon>Bacteria</taxon>
        <taxon>Bacillati</taxon>
        <taxon>Chloroflexota</taxon>
        <taxon>Ktedonobacteria</taxon>
        <taxon>Ktedonobacterales</taxon>
        <taxon>Reticulibacteraceae</taxon>
        <taxon>Reticulibacter</taxon>
    </lineage>
</organism>
<dbReference type="RefSeq" id="WP_220204376.1">
    <property type="nucleotide sequence ID" value="NZ_BNJK01000001.1"/>
</dbReference>
<dbReference type="CDD" id="cd14750">
    <property type="entry name" value="PBP2_TMBP"/>
    <property type="match status" value="1"/>
</dbReference>
<dbReference type="Proteomes" id="UP000597444">
    <property type="component" value="Unassembled WGS sequence"/>
</dbReference>
<keyword evidence="5" id="KW-1185">Reference proteome</keyword>
<dbReference type="GO" id="GO:0015768">
    <property type="term" value="P:maltose transport"/>
    <property type="evidence" value="ECO:0007669"/>
    <property type="project" value="TreeGrafter"/>
</dbReference>
<evidence type="ECO:0000256" key="3">
    <source>
        <dbReference type="ARBA" id="ARBA00022729"/>
    </source>
</evidence>
<dbReference type="PANTHER" id="PTHR30061">
    <property type="entry name" value="MALTOSE-BINDING PERIPLASMIC PROTEIN"/>
    <property type="match status" value="1"/>
</dbReference>
<accession>A0A8J3IDX2</accession>
<evidence type="ECO:0000313" key="4">
    <source>
        <dbReference type="EMBL" id="GHO93599.1"/>
    </source>
</evidence>
<dbReference type="GO" id="GO:0055052">
    <property type="term" value="C:ATP-binding cassette (ABC) transporter complex, substrate-binding subunit-containing"/>
    <property type="evidence" value="ECO:0007669"/>
    <property type="project" value="TreeGrafter"/>
</dbReference>
<protein>
    <submittedName>
        <fullName evidence="4">Putative ABC transporter-binding protein</fullName>
    </submittedName>
</protein>
<dbReference type="EMBL" id="BNJK01000001">
    <property type="protein sequence ID" value="GHO93599.1"/>
    <property type="molecule type" value="Genomic_DNA"/>
</dbReference>
<dbReference type="GO" id="GO:1901982">
    <property type="term" value="F:maltose binding"/>
    <property type="evidence" value="ECO:0007669"/>
    <property type="project" value="TreeGrafter"/>
</dbReference>
<dbReference type="SUPFAM" id="SSF53850">
    <property type="entry name" value="Periplasmic binding protein-like II"/>
    <property type="match status" value="1"/>
</dbReference>
<dbReference type="AlphaFoldDB" id="A0A8J3IDX2"/>
<evidence type="ECO:0000256" key="1">
    <source>
        <dbReference type="ARBA" id="ARBA00008520"/>
    </source>
</evidence>
<dbReference type="Gene3D" id="3.40.190.10">
    <property type="entry name" value="Periplasmic binding protein-like II"/>
    <property type="match status" value="2"/>
</dbReference>
<dbReference type="GO" id="GO:0042956">
    <property type="term" value="P:maltodextrin transmembrane transport"/>
    <property type="evidence" value="ECO:0007669"/>
    <property type="project" value="TreeGrafter"/>
</dbReference>
<gene>
    <name evidence="4" type="ORF">KSF_036470</name>
</gene>
<name>A0A8J3IDX2_9CHLR</name>
<dbReference type="Pfam" id="PF01547">
    <property type="entry name" value="SBP_bac_1"/>
    <property type="match status" value="1"/>
</dbReference>
<evidence type="ECO:0000256" key="2">
    <source>
        <dbReference type="ARBA" id="ARBA00022448"/>
    </source>
</evidence>